<proteinExistence type="predicted"/>
<organism evidence="1 2">
    <name type="scientific">Pluteus cervinus</name>
    <dbReference type="NCBI Taxonomy" id="181527"/>
    <lineage>
        <taxon>Eukaryota</taxon>
        <taxon>Fungi</taxon>
        <taxon>Dikarya</taxon>
        <taxon>Basidiomycota</taxon>
        <taxon>Agaricomycotina</taxon>
        <taxon>Agaricomycetes</taxon>
        <taxon>Agaricomycetidae</taxon>
        <taxon>Agaricales</taxon>
        <taxon>Pluteineae</taxon>
        <taxon>Pluteaceae</taxon>
        <taxon>Pluteus</taxon>
    </lineage>
</organism>
<gene>
    <name evidence="1" type="ORF">BDN72DRAFT_195961</name>
</gene>
<protein>
    <submittedName>
        <fullName evidence="1">Uncharacterized protein</fullName>
    </submittedName>
</protein>
<reference evidence="1 2" key="1">
    <citation type="journal article" date="2019" name="Nat. Ecol. Evol.">
        <title>Megaphylogeny resolves global patterns of mushroom evolution.</title>
        <authorList>
            <person name="Varga T."/>
            <person name="Krizsan K."/>
            <person name="Foldi C."/>
            <person name="Dima B."/>
            <person name="Sanchez-Garcia M."/>
            <person name="Sanchez-Ramirez S."/>
            <person name="Szollosi G.J."/>
            <person name="Szarkandi J.G."/>
            <person name="Papp V."/>
            <person name="Albert L."/>
            <person name="Andreopoulos W."/>
            <person name="Angelini C."/>
            <person name="Antonin V."/>
            <person name="Barry K.W."/>
            <person name="Bougher N.L."/>
            <person name="Buchanan P."/>
            <person name="Buyck B."/>
            <person name="Bense V."/>
            <person name="Catcheside P."/>
            <person name="Chovatia M."/>
            <person name="Cooper J."/>
            <person name="Damon W."/>
            <person name="Desjardin D."/>
            <person name="Finy P."/>
            <person name="Geml J."/>
            <person name="Haridas S."/>
            <person name="Hughes K."/>
            <person name="Justo A."/>
            <person name="Karasinski D."/>
            <person name="Kautmanova I."/>
            <person name="Kiss B."/>
            <person name="Kocsube S."/>
            <person name="Kotiranta H."/>
            <person name="LaButti K.M."/>
            <person name="Lechner B.E."/>
            <person name="Liimatainen K."/>
            <person name="Lipzen A."/>
            <person name="Lukacs Z."/>
            <person name="Mihaltcheva S."/>
            <person name="Morgado L.N."/>
            <person name="Niskanen T."/>
            <person name="Noordeloos M.E."/>
            <person name="Ohm R.A."/>
            <person name="Ortiz-Santana B."/>
            <person name="Ovrebo C."/>
            <person name="Racz N."/>
            <person name="Riley R."/>
            <person name="Savchenko A."/>
            <person name="Shiryaev A."/>
            <person name="Soop K."/>
            <person name="Spirin V."/>
            <person name="Szebenyi C."/>
            <person name="Tomsovsky M."/>
            <person name="Tulloss R.E."/>
            <person name="Uehling J."/>
            <person name="Grigoriev I.V."/>
            <person name="Vagvolgyi C."/>
            <person name="Papp T."/>
            <person name="Martin F.M."/>
            <person name="Miettinen O."/>
            <person name="Hibbett D.S."/>
            <person name="Nagy L.G."/>
        </authorList>
    </citation>
    <scope>NUCLEOTIDE SEQUENCE [LARGE SCALE GENOMIC DNA]</scope>
    <source>
        <strain evidence="1 2">NL-1719</strain>
    </source>
</reference>
<dbReference type="EMBL" id="ML208435">
    <property type="protein sequence ID" value="TFK65486.1"/>
    <property type="molecule type" value="Genomic_DNA"/>
</dbReference>
<keyword evidence="2" id="KW-1185">Reference proteome</keyword>
<evidence type="ECO:0000313" key="1">
    <source>
        <dbReference type="EMBL" id="TFK65486.1"/>
    </source>
</evidence>
<accession>A0ACD3AJ01</accession>
<name>A0ACD3AJ01_9AGAR</name>
<dbReference type="Proteomes" id="UP000308600">
    <property type="component" value="Unassembled WGS sequence"/>
</dbReference>
<sequence length="515" mass="58409">MEVPYPPQSLELSESGSGSSVEDGVDGSDSVPKEEAYIHTLPFELFYFVFIHAIRPKTERFRSVEAHFPKFNLTALALSQTCAQWRSILLGTPEIWAVIDINTPPTTEIVRLLELYLARSGDTVSLDISLSDSPTRDGNPAHIGQRYGSGTLPIEEELMRDIFDIFICQAYRWKKIDFYLDRTPPKFSFLNAPLRDLWNIDSMSINFDCSPGSFGASGASWDGALRGVWERIHKSPSLRAVHWQYLDALPSAPFPQLTKISLRSIDLASLFDHLPSCRVLQHLEIDRLLGPNSSLPMDPVQLPHLDTLIVRLITVEAAQLLDLLILPDLKELYLRHGWLIKKPAALEGLLSRSLCTLERFSLVDRASSEAEVIAYLNYAMPFFKKVKVCMLKLKGITERTVNALMPQYIPFPAAASEGLPPRYPLGEIVLPFPALQDLTLIGCFIKEDGLIGHMVMARQLLNCPLFVLEIELKGTCIPWLVLKKDDWILKTLIEDETDYEWRLKGKLYKFEWRVR</sequence>
<evidence type="ECO:0000313" key="2">
    <source>
        <dbReference type="Proteomes" id="UP000308600"/>
    </source>
</evidence>